<protein>
    <submittedName>
        <fullName evidence="2">Cupin domain-containing protein</fullName>
    </submittedName>
</protein>
<accession>A0A6C0UKB1</accession>
<evidence type="ECO:0000313" key="3">
    <source>
        <dbReference type="Proteomes" id="UP000465846"/>
    </source>
</evidence>
<dbReference type="InterPro" id="IPR014710">
    <property type="entry name" value="RmlC-like_jellyroll"/>
</dbReference>
<reference evidence="2 3" key="1">
    <citation type="submission" date="2020-02" db="EMBL/GenBank/DDBJ databases">
        <title>Whole genome sequence of Halogeometricum borinquense strain wsp4.</title>
        <authorList>
            <person name="Verma D.K."/>
            <person name="Gopal K."/>
            <person name="Prasad E.S."/>
        </authorList>
    </citation>
    <scope>NUCLEOTIDE SEQUENCE [LARGE SCALE GENOMIC DNA]</scope>
    <source>
        <strain evidence="3">wsp4</strain>
    </source>
</reference>
<organism evidence="2 3">
    <name type="scientific">Halogeometricum borinquense</name>
    <dbReference type="NCBI Taxonomy" id="60847"/>
    <lineage>
        <taxon>Archaea</taxon>
        <taxon>Methanobacteriati</taxon>
        <taxon>Methanobacteriota</taxon>
        <taxon>Stenosarchaea group</taxon>
        <taxon>Halobacteria</taxon>
        <taxon>Halobacteriales</taxon>
        <taxon>Haloferacaceae</taxon>
        <taxon>Halogeometricum</taxon>
    </lineage>
</organism>
<gene>
    <name evidence="2" type="ORF">G3I44_15715</name>
</gene>
<dbReference type="Gene3D" id="2.60.120.10">
    <property type="entry name" value="Jelly Rolls"/>
    <property type="match status" value="1"/>
</dbReference>
<feature type="domain" description="Cupin type-2" evidence="1">
    <location>
        <begin position="73"/>
        <end position="133"/>
    </location>
</feature>
<sequence>MVTTGRCLDDDGQPIEGTGFEVDLEGPVAERLRQRTTPLLSNPVTEDWTVGLETAAETGGEYETGLGIFRANGEGPPPHYHVGYEESFEVIRGEFVVEMEGESHHLSRGDEISVPPETAHSLEAVGDSVGVALTTVRPAAQTFTVVSTQFGLAHDGKLDEDGSPGFFQGMAMAAALADDTVFTSPPPAVTKPLAKVVAPIANALGYEATYSKYERDAFWERNVEQPSL</sequence>
<name>A0A6C0UKB1_9EURY</name>
<dbReference type="AlphaFoldDB" id="A0A6C0UKB1"/>
<dbReference type="SUPFAM" id="SSF51182">
    <property type="entry name" value="RmlC-like cupins"/>
    <property type="match status" value="1"/>
</dbReference>
<dbReference type="InterPro" id="IPR013096">
    <property type="entry name" value="Cupin_2"/>
</dbReference>
<dbReference type="GeneID" id="44080878"/>
<dbReference type="EMBL" id="CP048739">
    <property type="protein sequence ID" value="QIB75610.1"/>
    <property type="molecule type" value="Genomic_DNA"/>
</dbReference>
<dbReference type="Pfam" id="PF07883">
    <property type="entry name" value="Cupin_2"/>
    <property type="match status" value="1"/>
</dbReference>
<dbReference type="InterPro" id="IPR011051">
    <property type="entry name" value="RmlC_Cupin_sf"/>
</dbReference>
<proteinExistence type="predicted"/>
<evidence type="ECO:0000259" key="1">
    <source>
        <dbReference type="Pfam" id="PF07883"/>
    </source>
</evidence>
<dbReference type="Proteomes" id="UP000465846">
    <property type="component" value="Chromosome"/>
</dbReference>
<dbReference type="RefSeq" id="WP_163487371.1">
    <property type="nucleotide sequence ID" value="NZ_CP048739.1"/>
</dbReference>
<evidence type="ECO:0000313" key="2">
    <source>
        <dbReference type="EMBL" id="QIB75610.1"/>
    </source>
</evidence>